<dbReference type="GO" id="GO:0006310">
    <property type="term" value="P:DNA recombination"/>
    <property type="evidence" value="ECO:0007669"/>
    <property type="project" value="UniProtKB-UniRule"/>
</dbReference>
<evidence type="ECO:0000256" key="6">
    <source>
        <dbReference type="ARBA" id="ARBA00033409"/>
    </source>
</evidence>
<dbReference type="InterPro" id="IPR012340">
    <property type="entry name" value="NA-bd_OB-fold"/>
</dbReference>
<dbReference type="HAMAP" id="MF_00201">
    <property type="entry name" value="RecO"/>
    <property type="match status" value="1"/>
</dbReference>
<dbReference type="InterPro" id="IPR042242">
    <property type="entry name" value="RecO_C"/>
</dbReference>
<organism evidence="9 10">
    <name type="scientific">bacterium (Candidatus Gribaldobacteria) CG_4_10_14_0_8_um_filter_33_9</name>
    <dbReference type="NCBI Taxonomy" id="2014266"/>
    <lineage>
        <taxon>Bacteria</taxon>
        <taxon>Candidatus Gribaldobacteria</taxon>
    </lineage>
</organism>
<protein>
    <recommendedName>
        <fullName evidence="2 7">DNA repair protein RecO</fullName>
    </recommendedName>
    <alternativeName>
        <fullName evidence="6 7">Recombination protein O</fullName>
    </alternativeName>
</protein>
<keyword evidence="3 7" id="KW-0227">DNA damage</keyword>
<evidence type="ECO:0000313" key="10">
    <source>
        <dbReference type="Proteomes" id="UP000229371"/>
    </source>
</evidence>
<evidence type="ECO:0000256" key="4">
    <source>
        <dbReference type="ARBA" id="ARBA00023172"/>
    </source>
</evidence>
<dbReference type="GO" id="GO:0006302">
    <property type="term" value="P:double-strand break repair"/>
    <property type="evidence" value="ECO:0007669"/>
    <property type="project" value="TreeGrafter"/>
</dbReference>
<dbReference type="Gene3D" id="1.20.1440.120">
    <property type="entry name" value="Recombination protein O, C-terminal domain"/>
    <property type="match status" value="1"/>
</dbReference>
<dbReference type="GO" id="GO:0043590">
    <property type="term" value="C:bacterial nucleoid"/>
    <property type="evidence" value="ECO:0007669"/>
    <property type="project" value="TreeGrafter"/>
</dbReference>
<dbReference type="InterPro" id="IPR003717">
    <property type="entry name" value="RecO"/>
</dbReference>
<dbReference type="Pfam" id="PF11967">
    <property type="entry name" value="RecO_N"/>
    <property type="match status" value="1"/>
</dbReference>
<dbReference type="InterPro" id="IPR037278">
    <property type="entry name" value="ARFGAP/RecO"/>
</dbReference>
<comment type="caution">
    <text evidence="9">The sequence shown here is derived from an EMBL/GenBank/DDBJ whole genome shotgun (WGS) entry which is preliminary data.</text>
</comment>
<dbReference type="AlphaFoldDB" id="A0A2M7RNV7"/>
<dbReference type="Proteomes" id="UP000229371">
    <property type="component" value="Unassembled WGS sequence"/>
</dbReference>
<name>A0A2M7RNV7_9BACT</name>
<keyword evidence="5 7" id="KW-0234">DNA repair</keyword>
<evidence type="ECO:0000256" key="7">
    <source>
        <dbReference type="HAMAP-Rule" id="MF_00201"/>
    </source>
</evidence>
<feature type="domain" description="DNA replication/recombination mediator RecO N-terminal" evidence="8">
    <location>
        <begin position="4"/>
        <end position="79"/>
    </location>
</feature>
<dbReference type="PANTHER" id="PTHR33991:SF1">
    <property type="entry name" value="DNA REPAIR PROTEIN RECO"/>
    <property type="match status" value="1"/>
</dbReference>
<proteinExistence type="inferred from homology"/>
<evidence type="ECO:0000256" key="2">
    <source>
        <dbReference type="ARBA" id="ARBA00021310"/>
    </source>
</evidence>
<evidence type="ECO:0000256" key="5">
    <source>
        <dbReference type="ARBA" id="ARBA00023204"/>
    </source>
</evidence>
<comment type="function">
    <text evidence="7">Involved in DNA repair and RecF pathway recombination.</text>
</comment>
<sequence>MFTHFQTQGFFLKKENKGEANQLLTIFTEDFGKIKILGRAIRKITSKLRPSADLFYLSEIEFIQGKNYKTLTDAFVIEKFKNLRKNPEKIIIVYKMTDAVETLCGEGQRDTKIWRLLFDGLQYLNNLNNCKTKIFYYFFLWNFFSLLGYKPELYSCCVCQRKLLPETFWFLPCEGGIVCWRCLKNFSAEQKEKTEEITVDAVKILRLLLKQDWKVLKLLKISVEDLKNVEKISFSYFKFLKEI</sequence>
<dbReference type="EMBL" id="PFMI01000013">
    <property type="protein sequence ID" value="PIZ01169.1"/>
    <property type="molecule type" value="Genomic_DNA"/>
</dbReference>
<dbReference type="SUPFAM" id="SSF57863">
    <property type="entry name" value="ArfGap/RecO-like zinc finger"/>
    <property type="match status" value="1"/>
</dbReference>
<comment type="similarity">
    <text evidence="1 7">Belongs to the RecO family.</text>
</comment>
<dbReference type="InterPro" id="IPR022572">
    <property type="entry name" value="DNA_rep/recomb_RecO_N"/>
</dbReference>
<evidence type="ECO:0000313" key="9">
    <source>
        <dbReference type="EMBL" id="PIZ01169.1"/>
    </source>
</evidence>
<dbReference type="PANTHER" id="PTHR33991">
    <property type="entry name" value="DNA REPAIR PROTEIN RECO"/>
    <property type="match status" value="1"/>
</dbReference>
<dbReference type="Pfam" id="PF02565">
    <property type="entry name" value="RecO_C"/>
    <property type="match status" value="1"/>
</dbReference>
<evidence type="ECO:0000259" key="8">
    <source>
        <dbReference type="Pfam" id="PF11967"/>
    </source>
</evidence>
<evidence type="ECO:0000256" key="3">
    <source>
        <dbReference type="ARBA" id="ARBA00022763"/>
    </source>
</evidence>
<reference evidence="10" key="1">
    <citation type="submission" date="2017-09" db="EMBL/GenBank/DDBJ databases">
        <title>Depth-based differentiation of microbial function through sediment-hosted aquifers and enrichment of novel symbionts in the deep terrestrial subsurface.</title>
        <authorList>
            <person name="Probst A.J."/>
            <person name="Ladd B."/>
            <person name="Jarett J.K."/>
            <person name="Geller-Mcgrath D.E."/>
            <person name="Sieber C.M.K."/>
            <person name="Emerson J.B."/>
            <person name="Anantharaman K."/>
            <person name="Thomas B.C."/>
            <person name="Malmstrom R."/>
            <person name="Stieglmeier M."/>
            <person name="Klingl A."/>
            <person name="Woyke T."/>
            <person name="Ryan C.M."/>
            <person name="Banfield J.F."/>
        </authorList>
    </citation>
    <scope>NUCLEOTIDE SEQUENCE [LARGE SCALE GENOMIC DNA]</scope>
</reference>
<gene>
    <name evidence="7 9" type="primary">recO</name>
    <name evidence="9" type="ORF">COY61_00490</name>
</gene>
<evidence type="ECO:0000256" key="1">
    <source>
        <dbReference type="ARBA" id="ARBA00007452"/>
    </source>
</evidence>
<dbReference type="NCBIfam" id="TIGR00613">
    <property type="entry name" value="reco"/>
    <property type="match status" value="1"/>
</dbReference>
<dbReference type="Gene3D" id="2.40.50.140">
    <property type="entry name" value="Nucleic acid-binding proteins"/>
    <property type="match status" value="1"/>
</dbReference>
<keyword evidence="4 7" id="KW-0233">DNA recombination</keyword>
<accession>A0A2M7RNV7</accession>
<dbReference type="SUPFAM" id="SSF50249">
    <property type="entry name" value="Nucleic acid-binding proteins"/>
    <property type="match status" value="1"/>
</dbReference>